<dbReference type="InterPro" id="IPR002934">
    <property type="entry name" value="Polymerase_NTP_transf_dom"/>
</dbReference>
<evidence type="ECO:0000259" key="10">
    <source>
        <dbReference type="Pfam" id="PF01909"/>
    </source>
</evidence>
<dbReference type="OrthoDB" id="9809323at2"/>
<comment type="cofactor">
    <cofactor evidence="1">
        <name>Mg(2+)</name>
        <dbReference type="ChEBI" id="CHEBI:18420"/>
    </cofactor>
</comment>
<dbReference type="SUPFAM" id="SSF81301">
    <property type="entry name" value="Nucleotidyltransferase"/>
    <property type="match status" value="1"/>
</dbReference>
<evidence type="ECO:0000256" key="2">
    <source>
        <dbReference type="ARBA" id="ARBA00022649"/>
    </source>
</evidence>
<name>A0A323UH71_RHOPL</name>
<feature type="domain" description="Polymerase nucleotidyl transferase" evidence="10">
    <location>
        <begin position="31"/>
        <end position="89"/>
    </location>
</feature>
<dbReference type="PANTHER" id="PTHR33571">
    <property type="entry name" value="SSL8005 PROTEIN"/>
    <property type="match status" value="1"/>
</dbReference>
<evidence type="ECO:0000313" key="12">
    <source>
        <dbReference type="Proteomes" id="UP000248134"/>
    </source>
</evidence>
<keyword evidence="2" id="KW-1277">Toxin-antitoxin system</keyword>
<evidence type="ECO:0000256" key="8">
    <source>
        <dbReference type="ARBA" id="ARBA00022842"/>
    </source>
</evidence>
<dbReference type="Proteomes" id="UP000248134">
    <property type="component" value="Unassembled WGS sequence"/>
</dbReference>
<evidence type="ECO:0000256" key="6">
    <source>
        <dbReference type="ARBA" id="ARBA00022741"/>
    </source>
</evidence>
<dbReference type="GO" id="GO:0046872">
    <property type="term" value="F:metal ion binding"/>
    <property type="evidence" value="ECO:0007669"/>
    <property type="project" value="UniProtKB-KW"/>
</dbReference>
<dbReference type="InterPro" id="IPR043519">
    <property type="entry name" value="NT_sf"/>
</dbReference>
<evidence type="ECO:0000256" key="1">
    <source>
        <dbReference type="ARBA" id="ARBA00001946"/>
    </source>
</evidence>
<dbReference type="GO" id="GO:0016779">
    <property type="term" value="F:nucleotidyltransferase activity"/>
    <property type="evidence" value="ECO:0007669"/>
    <property type="project" value="UniProtKB-KW"/>
</dbReference>
<gene>
    <name evidence="11" type="ORF">DNX69_07705</name>
</gene>
<dbReference type="InterPro" id="IPR052038">
    <property type="entry name" value="Type-VII_TA_antitoxin"/>
</dbReference>
<comment type="similarity">
    <text evidence="9">Belongs to the MntA antitoxin family.</text>
</comment>
<evidence type="ECO:0000256" key="7">
    <source>
        <dbReference type="ARBA" id="ARBA00022840"/>
    </source>
</evidence>
<dbReference type="PANTHER" id="PTHR33571:SF12">
    <property type="entry name" value="BSL3053 PROTEIN"/>
    <property type="match status" value="1"/>
</dbReference>
<dbReference type="CDD" id="cd05403">
    <property type="entry name" value="NT_KNTase_like"/>
    <property type="match status" value="1"/>
</dbReference>
<dbReference type="Pfam" id="PF01909">
    <property type="entry name" value="NTP_transf_2"/>
    <property type="match status" value="1"/>
</dbReference>
<accession>A0A323UH71</accession>
<evidence type="ECO:0000256" key="3">
    <source>
        <dbReference type="ARBA" id="ARBA00022679"/>
    </source>
</evidence>
<keyword evidence="3 11" id="KW-0808">Transferase</keyword>
<protein>
    <submittedName>
        <fullName evidence="11">Nucleotidyltransferase</fullName>
    </submittedName>
</protein>
<keyword evidence="7" id="KW-0067">ATP-binding</keyword>
<dbReference type="AlphaFoldDB" id="A0A323UH71"/>
<comment type="caution">
    <text evidence="11">The sequence shown here is derived from an EMBL/GenBank/DDBJ whole genome shotgun (WGS) entry which is preliminary data.</text>
</comment>
<keyword evidence="5" id="KW-0479">Metal-binding</keyword>
<dbReference type="RefSeq" id="WP_110785438.1">
    <property type="nucleotide sequence ID" value="NZ_QKQS01000013.1"/>
</dbReference>
<reference evidence="11 12" key="1">
    <citation type="submission" date="2018-06" db="EMBL/GenBank/DDBJ databases">
        <title>Draft Whole-Genome Sequence of the purple photosynthetic bacterium Rhodospeudomonas palustris XCP.</title>
        <authorList>
            <person name="Rayyan A."/>
            <person name="Meyer T.E."/>
            <person name="Kyndt J.A."/>
        </authorList>
    </citation>
    <scope>NUCLEOTIDE SEQUENCE [LARGE SCALE GENOMIC DNA]</scope>
    <source>
        <strain evidence="11 12">XCP</strain>
    </source>
</reference>
<evidence type="ECO:0000256" key="5">
    <source>
        <dbReference type="ARBA" id="ARBA00022723"/>
    </source>
</evidence>
<dbReference type="GO" id="GO:0005524">
    <property type="term" value="F:ATP binding"/>
    <property type="evidence" value="ECO:0007669"/>
    <property type="project" value="UniProtKB-KW"/>
</dbReference>
<evidence type="ECO:0000256" key="9">
    <source>
        <dbReference type="ARBA" id="ARBA00038276"/>
    </source>
</evidence>
<proteinExistence type="inferred from homology"/>
<organism evidence="11 12">
    <name type="scientific">Rhodopseudomonas palustris</name>
    <dbReference type="NCBI Taxonomy" id="1076"/>
    <lineage>
        <taxon>Bacteria</taxon>
        <taxon>Pseudomonadati</taxon>
        <taxon>Pseudomonadota</taxon>
        <taxon>Alphaproteobacteria</taxon>
        <taxon>Hyphomicrobiales</taxon>
        <taxon>Nitrobacteraceae</taxon>
        <taxon>Rhodopseudomonas</taxon>
    </lineage>
</organism>
<keyword evidence="8" id="KW-0460">Magnesium</keyword>
<evidence type="ECO:0000256" key="4">
    <source>
        <dbReference type="ARBA" id="ARBA00022695"/>
    </source>
</evidence>
<dbReference type="Gene3D" id="3.30.460.10">
    <property type="entry name" value="Beta Polymerase, domain 2"/>
    <property type="match status" value="1"/>
</dbReference>
<keyword evidence="6" id="KW-0547">Nucleotide-binding</keyword>
<evidence type="ECO:0000313" key="11">
    <source>
        <dbReference type="EMBL" id="PZA11914.1"/>
    </source>
</evidence>
<keyword evidence="4" id="KW-0548">Nucleotidyltransferase</keyword>
<sequence>MSQAANQLLKPSEALAEHGNRLAAILSEFGLTNPRLFGSVARGEDTRRSDLDILVDAVPTTSLYDFARAEQALETLLGCRVEIVTAGLLAPDVAARIQTDLVPLP</sequence>
<dbReference type="EMBL" id="QKQS01000013">
    <property type="protein sequence ID" value="PZA11914.1"/>
    <property type="molecule type" value="Genomic_DNA"/>
</dbReference>